<name>A0A3M3TLE6_PSESJ</name>
<gene>
    <name evidence="1" type="ORF">ALQ44_01968</name>
</gene>
<dbReference type="Proteomes" id="UP000276886">
    <property type="component" value="Unassembled WGS sequence"/>
</dbReference>
<dbReference type="AlphaFoldDB" id="A0A3M3TLE6"/>
<comment type="caution">
    <text evidence="1">The sequence shown here is derived from an EMBL/GenBank/DDBJ whole genome shotgun (WGS) entry which is preliminary data.</text>
</comment>
<protein>
    <submittedName>
        <fullName evidence="1">Uncharacterized protein</fullName>
    </submittedName>
</protein>
<proteinExistence type="predicted"/>
<organism evidence="1 2">
    <name type="scientific">Pseudomonas syringae pv. pisi</name>
    <dbReference type="NCBI Taxonomy" id="59510"/>
    <lineage>
        <taxon>Bacteria</taxon>
        <taxon>Pseudomonadati</taxon>
        <taxon>Pseudomonadota</taxon>
        <taxon>Gammaproteobacteria</taxon>
        <taxon>Pseudomonadales</taxon>
        <taxon>Pseudomonadaceae</taxon>
        <taxon>Pseudomonas</taxon>
        <taxon>Pseudomonas syringae</taxon>
    </lineage>
</organism>
<evidence type="ECO:0000313" key="2">
    <source>
        <dbReference type="Proteomes" id="UP000276886"/>
    </source>
</evidence>
<dbReference type="EMBL" id="RBPQ01000256">
    <property type="protein sequence ID" value="RMO21746.1"/>
    <property type="molecule type" value="Genomic_DNA"/>
</dbReference>
<evidence type="ECO:0000313" key="1">
    <source>
        <dbReference type="EMBL" id="RMO21746.1"/>
    </source>
</evidence>
<reference evidence="1 2" key="1">
    <citation type="submission" date="2018-08" db="EMBL/GenBank/DDBJ databases">
        <title>Recombination of ecologically and evolutionarily significant loci maintains genetic cohesion in the Pseudomonas syringae species complex.</title>
        <authorList>
            <person name="Dillon M."/>
            <person name="Thakur S."/>
            <person name="Almeida R.N.D."/>
            <person name="Weir B.S."/>
            <person name="Guttman D.S."/>
        </authorList>
    </citation>
    <scope>NUCLEOTIDE SEQUENCE [LARGE SCALE GENOMIC DNA]</scope>
    <source>
        <strain evidence="1 2">ICMP 2788</strain>
    </source>
</reference>
<accession>A0A3M3TLE6</accession>
<sequence length="42" mass="4564">MPSVEVDFATLANERFCPISVRTEGIILLRGQIKGSAKEALC</sequence>